<dbReference type="Proteomes" id="UP000305729">
    <property type="component" value="Chromosome 1"/>
</dbReference>
<gene>
    <name evidence="1" type="ORF">CWC22_005625</name>
</gene>
<evidence type="ECO:0000313" key="1">
    <source>
        <dbReference type="EMBL" id="QPB82494.1"/>
    </source>
</evidence>
<protein>
    <submittedName>
        <fullName evidence="1">Uncharacterized protein</fullName>
    </submittedName>
</protein>
<proteinExistence type="predicted"/>
<dbReference type="RefSeq" id="WP_138539428.1">
    <property type="nucleotide sequence ID" value="NZ_CP045429.1"/>
</dbReference>
<sequence length="304" mass="33400">MTTLSQKIAELIDENANLVAGAQLLTNEVNSQLGLIDTALNSVPDTAINAIKSHLETELYVNADPNIGSDNHDGKTPEQPLQTLTEACRRLTAGCSARIKLAANEKTHYFSGVILPDCNVQFEAYTQTDWLHYGLKLHCTGAVAFNTRGINTRIALQFDGDFEKHITLEHNRLFENIGRANYSLSSSNDFYPVIVLYGGEGALFPHFVAVNYSRFAGVGTVAMQNVTFAADVSMVNGERSFTYMPQFRADISPTGGGILAFYRNVEVYAEQFTPPDIELAPGCYLITQTSPDNSWLVHNKPSQP</sequence>
<reference evidence="1 2" key="1">
    <citation type="submission" date="2019-10" db="EMBL/GenBank/DDBJ databases">
        <title>Pseudoalteromonas rubra S4059.</title>
        <authorList>
            <person name="Paulsen S."/>
            <person name="Wang X."/>
        </authorList>
    </citation>
    <scope>NUCLEOTIDE SEQUENCE [LARGE SCALE GENOMIC DNA]</scope>
    <source>
        <strain evidence="1 2">S4059</strain>
    </source>
</reference>
<dbReference type="AlphaFoldDB" id="A0A5S3URG1"/>
<evidence type="ECO:0000313" key="2">
    <source>
        <dbReference type="Proteomes" id="UP000305729"/>
    </source>
</evidence>
<accession>A0A5S3URG1</accession>
<organism evidence="1 2">
    <name type="scientific">Pseudoalteromonas rubra</name>
    <dbReference type="NCBI Taxonomy" id="43658"/>
    <lineage>
        <taxon>Bacteria</taxon>
        <taxon>Pseudomonadati</taxon>
        <taxon>Pseudomonadota</taxon>
        <taxon>Gammaproteobacteria</taxon>
        <taxon>Alteromonadales</taxon>
        <taxon>Pseudoalteromonadaceae</taxon>
        <taxon>Pseudoalteromonas</taxon>
    </lineage>
</organism>
<dbReference type="EMBL" id="CP045429">
    <property type="protein sequence ID" value="QPB82494.1"/>
    <property type="molecule type" value="Genomic_DNA"/>
</dbReference>
<name>A0A5S3URG1_9GAMM</name>